<feature type="transmembrane region" description="Helical" evidence="7">
    <location>
        <begin position="29"/>
        <end position="49"/>
    </location>
</feature>
<feature type="compositionally biased region" description="Basic and acidic residues" evidence="6">
    <location>
        <begin position="85"/>
        <end position="108"/>
    </location>
</feature>
<evidence type="ECO:0000313" key="8">
    <source>
        <dbReference type="EMBL" id="CAD9234902.1"/>
    </source>
</evidence>
<comment type="similarity">
    <text evidence="2">Belongs to the peroxisomal membrane protein PXMP2/4 family.</text>
</comment>
<evidence type="ECO:0000256" key="7">
    <source>
        <dbReference type="SAM" id="Phobius"/>
    </source>
</evidence>
<feature type="transmembrane region" description="Helical" evidence="7">
    <location>
        <begin position="55"/>
        <end position="74"/>
    </location>
</feature>
<keyword evidence="5 7" id="KW-0472">Membrane</keyword>
<comment type="subcellular location">
    <subcellularLocation>
        <location evidence="1">Membrane</location>
        <topology evidence="1">Multi-pass membrane protein</topology>
    </subcellularLocation>
</comment>
<name>A0A7S1XEU3_9RHOD</name>
<keyword evidence="4 7" id="KW-1133">Transmembrane helix</keyword>
<dbReference type="Pfam" id="PF04117">
    <property type="entry name" value="Mpv17_PMP22"/>
    <property type="match status" value="1"/>
</dbReference>
<keyword evidence="3 7" id="KW-0812">Transmembrane</keyword>
<gene>
    <name evidence="8" type="ORF">CCAE0312_LOCUS6992</name>
</gene>
<evidence type="ECO:0000256" key="6">
    <source>
        <dbReference type="SAM" id="MobiDB-lite"/>
    </source>
</evidence>
<evidence type="ECO:0000256" key="4">
    <source>
        <dbReference type="ARBA" id="ARBA00022989"/>
    </source>
</evidence>
<evidence type="ECO:0000256" key="1">
    <source>
        <dbReference type="ARBA" id="ARBA00004141"/>
    </source>
</evidence>
<dbReference type="GO" id="GO:0016020">
    <property type="term" value="C:membrane"/>
    <property type="evidence" value="ECO:0007669"/>
    <property type="project" value="UniProtKB-SubCell"/>
</dbReference>
<evidence type="ECO:0000256" key="3">
    <source>
        <dbReference type="ARBA" id="ARBA00022692"/>
    </source>
</evidence>
<accession>A0A7S1XEU3</accession>
<feature type="region of interest" description="Disordered" evidence="6">
    <location>
        <begin position="81"/>
        <end position="108"/>
    </location>
</feature>
<dbReference type="EMBL" id="HBGH01012539">
    <property type="protein sequence ID" value="CAD9234902.1"/>
    <property type="molecule type" value="Transcribed_RNA"/>
</dbReference>
<evidence type="ECO:0000256" key="2">
    <source>
        <dbReference type="ARBA" id="ARBA00006824"/>
    </source>
</evidence>
<proteinExistence type="inferred from homology"/>
<dbReference type="AlphaFoldDB" id="A0A7S1XEU3"/>
<sequence length="108" mass="12618">MLSALYFIYDDLVQSIPMSRTRYKLYHHAPLLVVNTWMFWGPLALFNFGVVPLQFRMLVINVASVFWGVYFSYYTRKASLSHTSAKKDDLEDGSRFESPDNREAPRSE</sequence>
<protein>
    <submittedName>
        <fullName evidence="8">Uncharacterized protein</fullName>
    </submittedName>
</protein>
<organism evidence="8">
    <name type="scientific">Compsopogon caeruleus</name>
    <dbReference type="NCBI Taxonomy" id="31354"/>
    <lineage>
        <taxon>Eukaryota</taxon>
        <taxon>Rhodophyta</taxon>
        <taxon>Compsopogonophyceae</taxon>
        <taxon>Compsopogonales</taxon>
        <taxon>Compsopogonaceae</taxon>
        <taxon>Compsopogon</taxon>
    </lineage>
</organism>
<dbReference type="InterPro" id="IPR007248">
    <property type="entry name" value="Mpv17_PMP22"/>
</dbReference>
<reference evidence="8" key="1">
    <citation type="submission" date="2021-01" db="EMBL/GenBank/DDBJ databases">
        <authorList>
            <person name="Corre E."/>
            <person name="Pelletier E."/>
            <person name="Niang G."/>
            <person name="Scheremetjew M."/>
            <person name="Finn R."/>
            <person name="Kale V."/>
            <person name="Holt S."/>
            <person name="Cochrane G."/>
            <person name="Meng A."/>
            <person name="Brown T."/>
            <person name="Cohen L."/>
        </authorList>
    </citation>
    <scope>NUCLEOTIDE SEQUENCE</scope>
    <source>
        <strain evidence="8">SAG 36.94</strain>
    </source>
</reference>
<evidence type="ECO:0000256" key="5">
    <source>
        <dbReference type="ARBA" id="ARBA00023136"/>
    </source>
</evidence>